<gene>
    <name evidence="2" type="ORF">CANTADRAFT_26916</name>
</gene>
<organism evidence="2 3">
    <name type="scientific">Suhomyces tanzawaensis NRRL Y-17324</name>
    <dbReference type="NCBI Taxonomy" id="984487"/>
    <lineage>
        <taxon>Eukaryota</taxon>
        <taxon>Fungi</taxon>
        <taxon>Dikarya</taxon>
        <taxon>Ascomycota</taxon>
        <taxon>Saccharomycotina</taxon>
        <taxon>Pichiomycetes</taxon>
        <taxon>Debaryomycetaceae</taxon>
        <taxon>Suhomyces</taxon>
    </lineage>
</organism>
<name>A0A1E4SEL3_9ASCO</name>
<sequence>MTRTNHTSLIAKQSCQRRLACHGPLLHSSTLIQNMSAIAHTPIANPTAKRLDGALSGLFRWSRSPRKFNCSLPTMKPTRGSGQVGSGPAR</sequence>
<keyword evidence="3" id="KW-1185">Reference proteome</keyword>
<feature type="region of interest" description="Disordered" evidence="1">
    <location>
        <begin position="70"/>
        <end position="90"/>
    </location>
</feature>
<reference evidence="3" key="1">
    <citation type="submission" date="2016-05" db="EMBL/GenBank/DDBJ databases">
        <title>Comparative genomics of biotechnologically important yeasts.</title>
        <authorList>
            <consortium name="DOE Joint Genome Institute"/>
            <person name="Riley R."/>
            <person name="Haridas S."/>
            <person name="Wolfe K.H."/>
            <person name="Lopes M.R."/>
            <person name="Hittinger C.T."/>
            <person name="Goker M."/>
            <person name="Salamov A."/>
            <person name="Wisecaver J."/>
            <person name="Long T.M."/>
            <person name="Aerts A.L."/>
            <person name="Barry K."/>
            <person name="Choi C."/>
            <person name="Clum A."/>
            <person name="Coughlan A.Y."/>
            <person name="Deshpande S."/>
            <person name="Douglass A.P."/>
            <person name="Hanson S.J."/>
            <person name="Klenk H.-P."/>
            <person name="Labutti K."/>
            <person name="Lapidus A."/>
            <person name="Lindquist E."/>
            <person name="Lipzen A."/>
            <person name="Meier-Kolthoff J.P."/>
            <person name="Ohm R.A."/>
            <person name="Otillar R.P."/>
            <person name="Pangilinan J."/>
            <person name="Peng Y."/>
            <person name="Rokas A."/>
            <person name="Rosa C.A."/>
            <person name="Scheuner C."/>
            <person name="Sibirny A.A."/>
            <person name="Slot J.C."/>
            <person name="Stielow J.B."/>
            <person name="Sun H."/>
            <person name="Kurtzman C.P."/>
            <person name="Blackwell M."/>
            <person name="Grigoriev I.V."/>
            <person name="Jeffries T.W."/>
        </authorList>
    </citation>
    <scope>NUCLEOTIDE SEQUENCE [LARGE SCALE GENOMIC DNA]</scope>
    <source>
        <strain evidence="3">NRRL Y-17324</strain>
    </source>
</reference>
<dbReference type="Proteomes" id="UP000094285">
    <property type="component" value="Unassembled WGS sequence"/>
</dbReference>
<protein>
    <submittedName>
        <fullName evidence="2">Uncharacterized protein</fullName>
    </submittedName>
</protein>
<evidence type="ECO:0000256" key="1">
    <source>
        <dbReference type="SAM" id="MobiDB-lite"/>
    </source>
</evidence>
<dbReference type="RefSeq" id="XP_020063045.1">
    <property type="nucleotide sequence ID" value="XM_020207930.1"/>
</dbReference>
<evidence type="ECO:0000313" key="3">
    <source>
        <dbReference type="Proteomes" id="UP000094285"/>
    </source>
</evidence>
<accession>A0A1E4SEL3</accession>
<dbReference type="AlphaFoldDB" id="A0A1E4SEL3"/>
<proteinExistence type="predicted"/>
<evidence type="ECO:0000313" key="2">
    <source>
        <dbReference type="EMBL" id="ODV77923.1"/>
    </source>
</evidence>
<dbReference type="EMBL" id="KV453914">
    <property type="protein sequence ID" value="ODV77923.1"/>
    <property type="molecule type" value="Genomic_DNA"/>
</dbReference>
<dbReference type="GeneID" id="30982067"/>